<sequence>MITELQTERLVLKKMEVSDSSSLFKIWSDSEVTRFINIYSLTDESQAIEIIEMLDGLYQEDKAIRYSIIQSESNKIIGSCGYNSLDFENLKAEIGYELGKEYWDNGFASEAILALLDYAFNMLNLNRIEAKVEPENSNSIRLLEKLHFQFEGTLRKSEKSKDTFIDLNMYSKLKTY</sequence>
<gene>
    <name evidence="2" type="ORF">P4706_15350</name>
</gene>
<reference evidence="2 3" key="1">
    <citation type="submission" date="2023-03" db="EMBL/GenBank/DDBJ databases">
        <title>Bacillus Genome Sequencing.</title>
        <authorList>
            <person name="Dunlap C."/>
        </authorList>
    </citation>
    <scope>NUCLEOTIDE SEQUENCE [LARGE SCALE GENOMIC DNA]</scope>
    <source>
        <strain evidence="2 3">B-41290</strain>
    </source>
</reference>
<dbReference type="GO" id="GO:0005737">
    <property type="term" value="C:cytoplasm"/>
    <property type="evidence" value="ECO:0007669"/>
    <property type="project" value="TreeGrafter"/>
</dbReference>
<dbReference type="AlphaFoldDB" id="A0AAW9NE53"/>
<organism evidence="2 3">
    <name type="scientific">Peribacillus castrilensis</name>
    <dbReference type="NCBI Taxonomy" id="2897690"/>
    <lineage>
        <taxon>Bacteria</taxon>
        <taxon>Bacillati</taxon>
        <taxon>Bacillota</taxon>
        <taxon>Bacilli</taxon>
        <taxon>Bacillales</taxon>
        <taxon>Bacillaceae</taxon>
        <taxon>Peribacillus</taxon>
    </lineage>
</organism>
<name>A0AAW9NE53_9BACI</name>
<dbReference type="SUPFAM" id="SSF55729">
    <property type="entry name" value="Acyl-CoA N-acyltransferases (Nat)"/>
    <property type="match status" value="1"/>
</dbReference>
<proteinExistence type="predicted"/>
<dbReference type="InterPro" id="IPR051531">
    <property type="entry name" value="N-acetyltransferase"/>
</dbReference>
<dbReference type="GO" id="GO:0008999">
    <property type="term" value="F:protein-N-terminal-alanine acetyltransferase activity"/>
    <property type="evidence" value="ECO:0007669"/>
    <property type="project" value="TreeGrafter"/>
</dbReference>
<evidence type="ECO:0000259" key="1">
    <source>
        <dbReference type="PROSITE" id="PS51186"/>
    </source>
</evidence>
<comment type="caution">
    <text evidence="2">The sequence shown here is derived from an EMBL/GenBank/DDBJ whole genome shotgun (WGS) entry which is preliminary data.</text>
</comment>
<evidence type="ECO:0000313" key="2">
    <source>
        <dbReference type="EMBL" id="MEC0274429.1"/>
    </source>
</evidence>
<feature type="domain" description="N-acetyltransferase" evidence="1">
    <location>
        <begin position="24"/>
        <end position="174"/>
    </location>
</feature>
<dbReference type="InterPro" id="IPR016181">
    <property type="entry name" value="Acyl_CoA_acyltransferase"/>
</dbReference>
<accession>A0AAW9NE53</accession>
<dbReference type="PANTHER" id="PTHR43792">
    <property type="entry name" value="GNAT FAMILY, PUTATIVE (AFU_ORTHOLOGUE AFUA_3G00765)-RELATED-RELATED"/>
    <property type="match status" value="1"/>
</dbReference>
<dbReference type="InterPro" id="IPR000182">
    <property type="entry name" value="GNAT_dom"/>
</dbReference>
<dbReference type="RefSeq" id="WP_367407136.1">
    <property type="nucleotide sequence ID" value="NZ_JARNBH010000014.1"/>
</dbReference>
<dbReference type="Proteomes" id="UP001307168">
    <property type="component" value="Unassembled WGS sequence"/>
</dbReference>
<dbReference type="EMBL" id="JARNBH010000014">
    <property type="protein sequence ID" value="MEC0274429.1"/>
    <property type="molecule type" value="Genomic_DNA"/>
</dbReference>
<keyword evidence="3" id="KW-1185">Reference proteome</keyword>
<dbReference type="Gene3D" id="3.40.630.30">
    <property type="match status" value="1"/>
</dbReference>
<dbReference type="Pfam" id="PF13302">
    <property type="entry name" value="Acetyltransf_3"/>
    <property type="match status" value="1"/>
</dbReference>
<dbReference type="PROSITE" id="PS51186">
    <property type="entry name" value="GNAT"/>
    <property type="match status" value="1"/>
</dbReference>
<dbReference type="PANTHER" id="PTHR43792:SF9">
    <property type="entry name" value="RIBOSOMAL-PROTEIN-ALANINE ACETYLTRANSFERASE"/>
    <property type="match status" value="1"/>
</dbReference>
<evidence type="ECO:0000313" key="3">
    <source>
        <dbReference type="Proteomes" id="UP001307168"/>
    </source>
</evidence>
<protein>
    <submittedName>
        <fullName evidence="2">GNAT family protein</fullName>
    </submittedName>
</protein>